<evidence type="ECO:0000259" key="9">
    <source>
        <dbReference type="PROSITE" id="PS50979"/>
    </source>
</evidence>
<reference evidence="10" key="1">
    <citation type="submission" date="2021-06" db="EMBL/GenBank/DDBJ databases">
        <authorList>
            <person name="Kallberg Y."/>
            <person name="Tangrot J."/>
            <person name="Rosling A."/>
        </authorList>
    </citation>
    <scope>NUCLEOTIDE SEQUENCE</scope>
    <source>
        <strain evidence="10">87-6 pot B 2015</strain>
    </source>
</reference>
<dbReference type="InterPro" id="IPR050856">
    <property type="entry name" value="Biotin_carboxylase_complex"/>
</dbReference>
<sequence length="697" mass="78719">MLIEKLLIANRGEIACRVIKTCNRLGISTVAIYSDSDRNALFVKLADEAIHIGPSPSIDSYLNGNKIIEVAKRVGADAIHPGYGFLSENAEFAKLTVDAGIRFIGPSPESILAIGDKIFAKNLLAEHLPSVPLIPGYNGSDQSIDVLVREALKIGFPVLLKASAGGGGKGMRVVRESDISRLRDEIELAKSESLRSFGSDKLLIEKYFDTIRHVEIQLMGDNYGNVYHCFERDCSIQRRHQKVIEETPSPHLDSTLRESMTAAAIQIGKFLKYQGAGTIEFIVDEGDNKFYFLEMNTRLQVEHPITELTTGLDLVELQILVAQGYDLSQSQLPTLKLNGHAIECRLYSEDPNNNFLPSTGKIRYWKQLLVSSIRYDTGVETGSEISIYYDPLISKISVWSPTRPQSIQIMSFALQSTIVLGLITNQSFLLSIIKSPDFINGFYDTLFIEKHDFFVQQGDLSLKIHLKERELIIVPFLWLWYQRERNRTTLRHVPSGWRYLKSKNPIDAYYINHLKENTLLELEYEYHRNIDGSFIDDTDHKFSICIKSGEGKRKSVVLHGIMMNESDDNTYGSLRCSIDGIQRVYEIANGPKNGHLQEVYVHCQELGKQIKYIRRKKLETVAETTEDDVSPYIAPMPCKILKLLVDPNSKVKKNDAILTIESMKTEVRLYSRHEGVVKILVKEGDVVDAGTILVKID</sequence>
<dbReference type="Pfam" id="PF00289">
    <property type="entry name" value="Biotin_carb_N"/>
    <property type="match status" value="1"/>
</dbReference>
<keyword evidence="11" id="KW-1185">Reference proteome</keyword>
<feature type="domain" description="Lipoyl-binding" evidence="7">
    <location>
        <begin position="623"/>
        <end position="697"/>
    </location>
</feature>
<keyword evidence="4 6" id="KW-0067">ATP-binding</keyword>
<dbReference type="Pfam" id="PF02786">
    <property type="entry name" value="CPSase_L_D2"/>
    <property type="match status" value="1"/>
</dbReference>
<dbReference type="SUPFAM" id="SSF56059">
    <property type="entry name" value="Glutathione synthetase ATP-binding domain-like"/>
    <property type="match status" value="1"/>
</dbReference>
<dbReference type="PROSITE" id="PS50968">
    <property type="entry name" value="BIOTINYL_LIPOYL"/>
    <property type="match status" value="1"/>
</dbReference>
<dbReference type="InterPro" id="IPR011053">
    <property type="entry name" value="Single_hybrid_motif"/>
</dbReference>
<evidence type="ECO:0000259" key="7">
    <source>
        <dbReference type="PROSITE" id="PS50968"/>
    </source>
</evidence>
<evidence type="ECO:0000313" key="10">
    <source>
        <dbReference type="EMBL" id="CAG8441473.1"/>
    </source>
</evidence>
<evidence type="ECO:0000256" key="6">
    <source>
        <dbReference type="PROSITE-ProRule" id="PRU00409"/>
    </source>
</evidence>
<comment type="caution">
    <text evidence="10">The sequence shown here is derived from an EMBL/GenBank/DDBJ whole genome shotgun (WGS) entry which is preliminary data.</text>
</comment>
<dbReference type="SUPFAM" id="SSF51230">
    <property type="entry name" value="Single hybrid motif"/>
    <property type="match status" value="1"/>
</dbReference>
<dbReference type="InterPro" id="IPR005482">
    <property type="entry name" value="Biotin_COase_C"/>
</dbReference>
<keyword evidence="5" id="KW-0092">Biotin</keyword>
<dbReference type="GO" id="GO:0005524">
    <property type="term" value="F:ATP binding"/>
    <property type="evidence" value="ECO:0007669"/>
    <property type="project" value="UniProtKB-UniRule"/>
</dbReference>
<evidence type="ECO:0000259" key="8">
    <source>
        <dbReference type="PROSITE" id="PS50975"/>
    </source>
</evidence>
<dbReference type="InterPro" id="IPR000089">
    <property type="entry name" value="Biotin_lipoyl"/>
</dbReference>
<dbReference type="Pfam" id="PF02785">
    <property type="entry name" value="Biotin_carb_C"/>
    <property type="match status" value="1"/>
</dbReference>
<dbReference type="InterPro" id="IPR011054">
    <property type="entry name" value="Rudment_hybrid_motif"/>
</dbReference>
<dbReference type="SUPFAM" id="SSF51246">
    <property type="entry name" value="Rudiment single hybrid motif"/>
    <property type="match status" value="1"/>
</dbReference>
<dbReference type="SMART" id="SM00878">
    <property type="entry name" value="Biotin_carb_C"/>
    <property type="match status" value="1"/>
</dbReference>
<dbReference type="InterPro" id="IPR011761">
    <property type="entry name" value="ATP-grasp"/>
</dbReference>
<dbReference type="PROSITE" id="PS50975">
    <property type="entry name" value="ATP_GRASP"/>
    <property type="match status" value="1"/>
</dbReference>
<feature type="domain" description="Biotin carboxylation" evidence="9">
    <location>
        <begin position="2"/>
        <end position="453"/>
    </location>
</feature>
<dbReference type="PANTHER" id="PTHR18866:SF127">
    <property type="match status" value="1"/>
</dbReference>
<dbReference type="InterPro" id="IPR005481">
    <property type="entry name" value="BC-like_N"/>
</dbReference>
<accession>A0A9N8YNI4</accession>
<dbReference type="InterPro" id="IPR005479">
    <property type="entry name" value="CPAse_ATP-bd"/>
</dbReference>
<evidence type="ECO:0000256" key="2">
    <source>
        <dbReference type="ARBA" id="ARBA00022598"/>
    </source>
</evidence>
<dbReference type="GO" id="GO:0016874">
    <property type="term" value="F:ligase activity"/>
    <property type="evidence" value="ECO:0007669"/>
    <property type="project" value="UniProtKB-KW"/>
</dbReference>
<dbReference type="Gene3D" id="2.40.50.100">
    <property type="match status" value="1"/>
</dbReference>
<dbReference type="PROSITE" id="PS50979">
    <property type="entry name" value="BC"/>
    <property type="match status" value="1"/>
</dbReference>
<dbReference type="PANTHER" id="PTHR18866">
    <property type="entry name" value="CARBOXYLASE:PYRUVATE/ACETYL-COA/PROPIONYL-COA CARBOXYLASE"/>
    <property type="match status" value="1"/>
</dbReference>
<dbReference type="PROSITE" id="PS00867">
    <property type="entry name" value="CPSASE_2"/>
    <property type="match status" value="1"/>
</dbReference>
<evidence type="ECO:0000256" key="5">
    <source>
        <dbReference type="ARBA" id="ARBA00023267"/>
    </source>
</evidence>
<feature type="domain" description="ATP-grasp" evidence="8">
    <location>
        <begin position="121"/>
        <end position="323"/>
    </location>
</feature>
<proteinExistence type="predicted"/>
<name>A0A9N8YNI4_FUNMO</name>
<evidence type="ECO:0000256" key="1">
    <source>
        <dbReference type="ARBA" id="ARBA00001953"/>
    </source>
</evidence>
<dbReference type="InterPro" id="IPR016185">
    <property type="entry name" value="PreATP-grasp_dom_sf"/>
</dbReference>
<dbReference type="Gene3D" id="3.30.470.20">
    <property type="entry name" value="ATP-grasp fold, B domain"/>
    <property type="match status" value="1"/>
</dbReference>
<evidence type="ECO:0000256" key="4">
    <source>
        <dbReference type="ARBA" id="ARBA00022840"/>
    </source>
</evidence>
<evidence type="ECO:0000313" key="11">
    <source>
        <dbReference type="Proteomes" id="UP000789375"/>
    </source>
</evidence>
<dbReference type="Proteomes" id="UP000789375">
    <property type="component" value="Unassembled WGS sequence"/>
</dbReference>
<gene>
    <name evidence="10" type="ORF">FMOSSE_LOCUS846</name>
</gene>
<protein>
    <submittedName>
        <fullName evidence="10">3097_t:CDS:1</fullName>
    </submittedName>
</protein>
<comment type="cofactor">
    <cofactor evidence="1">
        <name>biotin</name>
        <dbReference type="ChEBI" id="CHEBI:57586"/>
    </cofactor>
</comment>
<keyword evidence="2" id="KW-0436">Ligase</keyword>
<evidence type="ECO:0000256" key="3">
    <source>
        <dbReference type="ARBA" id="ARBA00022741"/>
    </source>
</evidence>
<dbReference type="GO" id="GO:0046872">
    <property type="term" value="F:metal ion binding"/>
    <property type="evidence" value="ECO:0007669"/>
    <property type="project" value="InterPro"/>
</dbReference>
<dbReference type="PROSITE" id="PS00866">
    <property type="entry name" value="CPSASE_1"/>
    <property type="match status" value="1"/>
</dbReference>
<dbReference type="Pfam" id="PF00364">
    <property type="entry name" value="Biotin_lipoyl"/>
    <property type="match status" value="1"/>
</dbReference>
<keyword evidence="3 6" id="KW-0547">Nucleotide-binding</keyword>
<dbReference type="FunFam" id="3.40.50.20:FF:000010">
    <property type="entry name" value="Propionyl-CoA carboxylase subunit alpha"/>
    <property type="match status" value="1"/>
</dbReference>
<dbReference type="SUPFAM" id="SSF52440">
    <property type="entry name" value="PreATP-grasp domain"/>
    <property type="match status" value="1"/>
</dbReference>
<dbReference type="AlphaFoldDB" id="A0A9N8YNI4"/>
<dbReference type="EMBL" id="CAJVPP010000089">
    <property type="protein sequence ID" value="CAG8441473.1"/>
    <property type="molecule type" value="Genomic_DNA"/>
</dbReference>
<organism evidence="10 11">
    <name type="scientific">Funneliformis mosseae</name>
    <name type="common">Endomycorrhizal fungus</name>
    <name type="synonym">Glomus mosseae</name>
    <dbReference type="NCBI Taxonomy" id="27381"/>
    <lineage>
        <taxon>Eukaryota</taxon>
        <taxon>Fungi</taxon>
        <taxon>Fungi incertae sedis</taxon>
        <taxon>Mucoromycota</taxon>
        <taxon>Glomeromycotina</taxon>
        <taxon>Glomeromycetes</taxon>
        <taxon>Glomerales</taxon>
        <taxon>Glomeraceae</taxon>
        <taxon>Funneliformis</taxon>
    </lineage>
</organism>
<dbReference type="CDD" id="cd06850">
    <property type="entry name" value="biotinyl_domain"/>
    <property type="match status" value="1"/>
</dbReference>
<dbReference type="InterPro" id="IPR011764">
    <property type="entry name" value="Biotin_carboxylation_dom"/>
</dbReference>